<organism evidence="2 3">
    <name type="scientific">Klebsiella quasivariicola</name>
    <dbReference type="NCBI Taxonomy" id="2026240"/>
    <lineage>
        <taxon>Bacteria</taxon>
        <taxon>Pseudomonadati</taxon>
        <taxon>Pseudomonadota</taxon>
        <taxon>Gammaproteobacteria</taxon>
        <taxon>Enterobacterales</taxon>
        <taxon>Enterobacteriaceae</taxon>
        <taxon>Klebsiella/Raoultella group</taxon>
        <taxon>Klebsiella</taxon>
        <taxon>Klebsiella pneumoniae complex</taxon>
    </lineage>
</organism>
<comment type="caution">
    <text evidence="2">The sequence shown here is derived from an EMBL/GenBank/DDBJ whole genome shotgun (WGS) entry which is preliminary data.</text>
</comment>
<protein>
    <submittedName>
        <fullName evidence="2">Protein of uncharacterized function (DUF968)</fullName>
    </submittedName>
</protein>
<dbReference type="RefSeq" id="WP_020324472.1">
    <property type="nucleotide sequence ID" value="NZ_UJZG01000006.1"/>
</dbReference>
<reference evidence="2 3" key="1">
    <citation type="submission" date="2018-08" db="EMBL/GenBank/DDBJ databases">
        <authorList>
            <consortium name="Pathogen Informatics"/>
        </authorList>
    </citation>
    <scope>NUCLEOTIDE SEQUENCE [LARGE SCALE GENOMIC DNA]</scope>
    <source>
        <strain evidence="2 3">EuSCAPE_IT371</strain>
    </source>
</reference>
<evidence type="ECO:0000259" key="1">
    <source>
        <dbReference type="SMART" id="SM00507"/>
    </source>
</evidence>
<gene>
    <name evidence="2" type="ORF">SAMEA3538780_02582</name>
</gene>
<dbReference type="CDD" id="cd00085">
    <property type="entry name" value="HNHc"/>
    <property type="match status" value="1"/>
</dbReference>
<proteinExistence type="predicted"/>
<dbReference type="EMBL" id="UJZG01000006">
    <property type="protein sequence ID" value="SXD95376.1"/>
    <property type="molecule type" value="Genomic_DNA"/>
</dbReference>
<dbReference type="Pfam" id="PF06147">
    <property type="entry name" value="DUF968"/>
    <property type="match status" value="1"/>
</dbReference>
<evidence type="ECO:0000313" key="2">
    <source>
        <dbReference type="EMBL" id="SXD95376.1"/>
    </source>
</evidence>
<sequence length="353" mass="39736">MRALLTPEVVPRLGVVLFKPGKELMRLFRNGRVLIESEPKSMAGLEAGAVPDARQPLAEDKVLEDFFTSERVIKAAGGLPGLEYWLQHNIRECQYPHSDYHHHELVTMRHPPGAMMLCWYCDTRLREQTTGTLTALARRNVIDWVIDTAITGLQLGRERELSLPELCWWAVYSGAADAITETMAQRGLRLPEEPFQSVYKESDIRPSVPATSILQEKLPSSGAAQACRPNEGAQAQQEQPKVLALAADPESPESFMLKPKRRRWVNQTYTDWVKRQPCECCRRPGDDPHHVIGHGMGGTATKAHDLFVFPLCRECHDELHADVNAFEEKNGSQLQLLFRFLDRAIAIGVIVKA</sequence>
<dbReference type="AlphaFoldDB" id="A0A8B4TTA5"/>
<dbReference type="InterPro" id="IPR010373">
    <property type="entry name" value="DUF968"/>
</dbReference>
<accession>A0A8B4TTA5</accession>
<name>A0A8B4TTA5_9ENTR</name>
<evidence type="ECO:0000313" key="3">
    <source>
        <dbReference type="Proteomes" id="UP000257712"/>
    </source>
</evidence>
<dbReference type="Gene3D" id="3.30.50.20">
    <property type="entry name" value="prophage-derive protein ybcO"/>
    <property type="match status" value="1"/>
</dbReference>
<dbReference type="InterPro" id="IPR003615">
    <property type="entry name" value="HNH_nuc"/>
</dbReference>
<dbReference type="Proteomes" id="UP000257712">
    <property type="component" value="Unassembled WGS sequence"/>
</dbReference>
<dbReference type="SMART" id="SM00507">
    <property type="entry name" value="HNHc"/>
    <property type="match status" value="1"/>
</dbReference>
<feature type="domain" description="HNH nuclease" evidence="1">
    <location>
        <begin position="268"/>
        <end position="317"/>
    </location>
</feature>